<dbReference type="InterPro" id="IPR013656">
    <property type="entry name" value="PAS_4"/>
</dbReference>
<keyword evidence="4" id="KW-0808">Transferase</keyword>
<dbReference type="InterPro" id="IPR003594">
    <property type="entry name" value="HATPase_dom"/>
</dbReference>
<dbReference type="InterPro" id="IPR050736">
    <property type="entry name" value="Sensor_HK_Regulatory"/>
</dbReference>
<dbReference type="PRINTS" id="PR00344">
    <property type="entry name" value="BCTRLSENSOR"/>
</dbReference>
<dbReference type="Proteomes" id="UP000319894">
    <property type="component" value="Unassembled WGS sequence"/>
</dbReference>
<dbReference type="SMART" id="SM00388">
    <property type="entry name" value="HisKA"/>
    <property type="match status" value="1"/>
</dbReference>
<evidence type="ECO:0000256" key="2">
    <source>
        <dbReference type="ARBA" id="ARBA00012438"/>
    </source>
</evidence>
<dbReference type="EMBL" id="QMDX01000004">
    <property type="protein sequence ID" value="TSD14337.1"/>
    <property type="molecule type" value="Genomic_DNA"/>
</dbReference>
<dbReference type="PROSITE" id="PS50109">
    <property type="entry name" value="HIS_KIN"/>
    <property type="match status" value="1"/>
</dbReference>
<accession>A0A554NAA6</accession>
<dbReference type="InterPro" id="IPR011006">
    <property type="entry name" value="CheY-like_superfamily"/>
</dbReference>
<comment type="catalytic activity">
    <reaction evidence="1">
        <text>ATP + protein L-histidine = ADP + protein N-phospho-L-histidine.</text>
        <dbReference type="EC" id="2.7.13.3"/>
    </reaction>
</comment>
<dbReference type="InterPro" id="IPR029016">
    <property type="entry name" value="GAF-like_dom_sf"/>
</dbReference>
<dbReference type="InterPro" id="IPR005467">
    <property type="entry name" value="His_kinase_dom"/>
</dbReference>
<dbReference type="PANTHER" id="PTHR43711:SF1">
    <property type="entry name" value="HISTIDINE KINASE 1"/>
    <property type="match status" value="1"/>
</dbReference>
<sequence length="819" mass="89802">MCRTRVISYPVQVCRASARGTADRLDRTKRSPGDNGASDAGLDRIVFKPCRVLPRLVPQAIRILHVDDDPELGNVTATYLEREDDRFEVRTATSAAEGLGSIEDLQPDCIVSDYDMPGRDGIEFLRMVREEYPELPFILFTGKGGEAVASDAISAGATDYLRKGSGTDQYGILANRIGNAVEQYRSNRRAATLERARQLGADVTSALVRAGSARTIETRVYEVISGAEPYVATCIAGVDRETMAVKPRTWAGDTGGYFEEFGMAIDEDSPGRHAPEGRAVHDRDIAVSQDIREDEGHAPWREQALRRGFRSLAAVPIEYEGESYGLLVAFAARPGAFDRTEREVLTELADDTAHALHSQSLRMELERTNAELSSIMRHVPVGLILMEHADGEFRYHRSNRRMAELTGLQRGEMRDETLREALGAEMVDRCRDCIEREEPIPFTVGFDVDGERAVREGIVSPITDDGAVEQLVAVVEDVTGRKQREQELGEITSQYAALVDHFPDGGVFLFDEDLRYVRAGGDELTEVGLSSAEFDGRTPHDLFPEAIAEETARYYRATLDGERHTFRQQYQGESYEVRTIPIRDDTGSIRYGMAVSRNITQAVERNRELERQNERLEEFAGVVSHDLRNPLRTASGRLELAREECDCGTTHLADAADAIDRSQALVEDLLTLARAGDTVGTLESVSLSALAEECWAVVPEGEATLTVPTSRTVSADRGRLRQLLQNLLANSVEHGDGAVAVTVGDLPDGFYVEDDGVGIPEPERADVFGAGYSGTEGGTGFGLRIVEQIVDAHGWDVLVTDGEDGGARFEITGVGTGPA</sequence>
<dbReference type="CDD" id="cd00082">
    <property type="entry name" value="HisKA"/>
    <property type="match status" value="1"/>
</dbReference>
<evidence type="ECO:0000313" key="11">
    <source>
        <dbReference type="EMBL" id="TSD14337.1"/>
    </source>
</evidence>
<evidence type="ECO:0000259" key="8">
    <source>
        <dbReference type="PROSITE" id="PS50109"/>
    </source>
</evidence>
<evidence type="ECO:0000259" key="9">
    <source>
        <dbReference type="PROSITE" id="PS50110"/>
    </source>
</evidence>
<dbReference type="InterPro" id="IPR000700">
    <property type="entry name" value="PAS-assoc_C"/>
</dbReference>
<evidence type="ECO:0000256" key="6">
    <source>
        <dbReference type="ARBA" id="ARBA00023012"/>
    </source>
</evidence>
<evidence type="ECO:0000256" key="3">
    <source>
        <dbReference type="ARBA" id="ARBA00022553"/>
    </source>
</evidence>
<dbReference type="Pfam" id="PF00512">
    <property type="entry name" value="HisKA"/>
    <property type="match status" value="1"/>
</dbReference>
<keyword evidence="12" id="KW-1185">Reference proteome</keyword>
<evidence type="ECO:0000256" key="7">
    <source>
        <dbReference type="PROSITE-ProRule" id="PRU00169"/>
    </source>
</evidence>
<dbReference type="NCBIfam" id="TIGR00229">
    <property type="entry name" value="sensory_box"/>
    <property type="match status" value="2"/>
</dbReference>
<evidence type="ECO:0000256" key="1">
    <source>
        <dbReference type="ARBA" id="ARBA00000085"/>
    </source>
</evidence>
<feature type="modified residue" description="4-aspartylphosphate" evidence="7">
    <location>
        <position position="113"/>
    </location>
</feature>
<dbReference type="SUPFAM" id="SSF55874">
    <property type="entry name" value="ATPase domain of HSP90 chaperone/DNA topoisomerase II/histidine kinase"/>
    <property type="match status" value="1"/>
</dbReference>
<evidence type="ECO:0000259" key="10">
    <source>
        <dbReference type="PROSITE" id="PS50113"/>
    </source>
</evidence>
<dbReference type="SMART" id="SM00448">
    <property type="entry name" value="REC"/>
    <property type="match status" value="1"/>
</dbReference>
<dbReference type="SUPFAM" id="SSF47384">
    <property type="entry name" value="Homodimeric domain of signal transducing histidine kinase"/>
    <property type="match status" value="1"/>
</dbReference>
<dbReference type="InterPro" id="IPR035965">
    <property type="entry name" value="PAS-like_dom_sf"/>
</dbReference>
<comment type="caution">
    <text evidence="11">The sequence shown here is derived from an EMBL/GenBank/DDBJ whole genome shotgun (WGS) entry which is preliminary data.</text>
</comment>
<proteinExistence type="predicted"/>
<gene>
    <name evidence="11" type="ORF">DP107_08805</name>
</gene>
<dbReference type="InterPro" id="IPR003661">
    <property type="entry name" value="HisK_dim/P_dom"/>
</dbReference>
<dbReference type="InterPro" id="IPR003018">
    <property type="entry name" value="GAF"/>
</dbReference>
<feature type="domain" description="Response regulatory" evidence="9">
    <location>
        <begin position="62"/>
        <end position="178"/>
    </location>
</feature>
<dbReference type="PANTHER" id="PTHR43711">
    <property type="entry name" value="TWO-COMPONENT HISTIDINE KINASE"/>
    <property type="match status" value="1"/>
</dbReference>
<feature type="domain" description="PAC" evidence="10">
    <location>
        <begin position="559"/>
        <end position="611"/>
    </location>
</feature>
<dbReference type="CDD" id="cd00075">
    <property type="entry name" value="HATPase"/>
    <property type="match status" value="1"/>
</dbReference>
<protein>
    <recommendedName>
        <fullName evidence="2">histidine kinase</fullName>
        <ecNumber evidence="2">2.7.13.3</ecNumber>
    </recommendedName>
</protein>
<dbReference type="SMART" id="SM00065">
    <property type="entry name" value="GAF"/>
    <property type="match status" value="1"/>
</dbReference>
<dbReference type="Pfam" id="PF02518">
    <property type="entry name" value="HATPase_c"/>
    <property type="match status" value="1"/>
</dbReference>
<dbReference type="PROSITE" id="PS50113">
    <property type="entry name" value="PAC"/>
    <property type="match status" value="1"/>
</dbReference>
<evidence type="ECO:0000256" key="5">
    <source>
        <dbReference type="ARBA" id="ARBA00022777"/>
    </source>
</evidence>
<dbReference type="InterPro" id="IPR001789">
    <property type="entry name" value="Sig_transdc_resp-reg_receiver"/>
</dbReference>
<dbReference type="Pfam" id="PF13185">
    <property type="entry name" value="GAF_2"/>
    <property type="match status" value="1"/>
</dbReference>
<dbReference type="InParanoid" id="A0A554NAA6"/>
<dbReference type="Gene3D" id="3.30.565.10">
    <property type="entry name" value="Histidine kinase-like ATPase, C-terminal domain"/>
    <property type="match status" value="1"/>
</dbReference>
<dbReference type="Pfam" id="PF00072">
    <property type="entry name" value="Response_reg"/>
    <property type="match status" value="1"/>
</dbReference>
<dbReference type="Gene3D" id="3.40.50.2300">
    <property type="match status" value="1"/>
</dbReference>
<dbReference type="SUPFAM" id="SSF55781">
    <property type="entry name" value="GAF domain-like"/>
    <property type="match status" value="1"/>
</dbReference>
<dbReference type="Gene3D" id="3.30.450.40">
    <property type="match status" value="1"/>
</dbReference>
<dbReference type="OrthoDB" id="8127at2157"/>
<dbReference type="Gene3D" id="3.30.450.20">
    <property type="entry name" value="PAS domain"/>
    <property type="match status" value="2"/>
</dbReference>
<dbReference type="Gene3D" id="1.10.287.130">
    <property type="match status" value="1"/>
</dbReference>
<dbReference type="InterPro" id="IPR036097">
    <property type="entry name" value="HisK_dim/P_sf"/>
</dbReference>
<dbReference type="SUPFAM" id="SSF55785">
    <property type="entry name" value="PYP-like sensor domain (PAS domain)"/>
    <property type="match status" value="2"/>
</dbReference>
<dbReference type="AlphaFoldDB" id="A0A554NAA6"/>
<keyword evidence="6" id="KW-0902">Two-component regulatory system</keyword>
<dbReference type="InterPro" id="IPR036890">
    <property type="entry name" value="HATPase_C_sf"/>
</dbReference>
<organism evidence="11 12">
    <name type="scientific">Haloglomus irregulare</name>
    <dbReference type="NCBI Taxonomy" id="2234134"/>
    <lineage>
        <taxon>Archaea</taxon>
        <taxon>Methanobacteriati</taxon>
        <taxon>Methanobacteriota</taxon>
        <taxon>Stenosarchaea group</taxon>
        <taxon>Halobacteria</taxon>
        <taxon>Halobacteriales</taxon>
        <taxon>Natronomonadaceae</taxon>
        <taxon>Haloglomus</taxon>
    </lineage>
</organism>
<evidence type="ECO:0000256" key="4">
    <source>
        <dbReference type="ARBA" id="ARBA00022679"/>
    </source>
</evidence>
<dbReference type="SMART" id="SM00387">
    <property type="entry name" value="HATPase_c"/>
    <property type="match status" value="1"/>
</dbReference>
<reference evidence="11 12" key="1">
    <citation type="submission" date="2018-06" db="EMBL/GenBank/DDBJ databases">
        <title>Natronomonas sp. F16-60 a new haloarchaeon isolated from a solar saltern of Isla Cristina, Huelva, Spain.</title>
        <authorList>
            <person name="Duran-Viseras A."/>
            <person name="Sanchez-Porro C."/>
            <person name="Ventosa A."/>
        </authorList>
    </citation>
    <scope>NUCLEOTIDE SEQUENCE [LARGE SCALE GENOMIC DNA]</scope>
    <source>
        <strain evidence="11 12">F16-60</strain>
    </source>
</reference>
<feature type="domain" description="Histidine kinase" evidence="8">
    <location>
        <begin position="622"/>
        <end position="812"/>
    </location>
</feature>
<dbReference type="PROSITE" id="PS50110">
    <property type="entry name" value="RESPONSE_REGULATORY"/>
    <property type="match status" value="1"/>
</dbReference>
<dbReference type="SUPFAM" id="SSF52172">
    <property type="entry name" value="CheY-like"/>
    <property type="match status" value="1"/>
</dbReference>
<dbReference type="CDD" id="cd00156">
    <property type="entry name" value="REC"/>
    <property type="match status" value="1"/>
</dbReference>
<dbReference type="InterPro" id="IPR004358">
    <property type="entry name" value="Sig_transdc_His_kin-like_C"/>
</dbReference>
<dbReference type="EC" id="2.7.13.3" evidence="2"/>
<dbReference type="InterPro" id="IPR000014">
    <property type="entry name" value="PAS"/>
</dbReference>
<dbReference type="Pfam" id="PF08448">
    <property type="entry name" value="PAS_4"/>
    <property type="match status" value="2"/>
</dbReference>
<keyword evidence="3 7" id="KW-0597">Phosphoprotein</keyword>
<name>A0A554NAA6_9EURY</name>
<dbReference type="GO" id="GO:0000155">
    <property type="term" value="F:phosphorelay sensor kinase activity"/>
    <property type="evidence" value="ECO:0007669"/>
    <property type="project" value="InterPro"/>
</dbReference>
<keyword evidence="5" id="KW-0418">Kinase</keyword>
<evidence type="ECO:0000313" key="12">
    <source>
        <dbReference type="Proteomes" id="UP000319894"/>
    </source>
</evidence>